<keyword evidence="2" id="KW-1185">Reference proteome</keyword>
<dbReference type="Proteomes" id="UP000586722">
    <property type="component" value="Unassembled WGS sequence"/>
</dbReference>
<name>A0A7X5J844_9HYPH</name>
<dbReference type="InterPro" id="IPR054193">
    <property type="entry name" value="DUF6898"/>
</dbReference>
<organism evidence="1 2">
    <name type="scientific">Pannonibacter tanglangensis</name>
    <dbReference type="NCBI Taxonomy" id="2750084"/>
    <lineage>
        <taxon>Bacteria</taxon>
        <taxon>Pseudomonadati</taxon>
        <taxon>Pseudomonadota</taxon>
        <taxon>Alphaproteobacteria</taxon>
        <taxon>Hyphomicrobiales</taxon>
        <taxon>Stappiaceae</taxon>
        <taxon>Pannonibacter</taxon>
    </lineage>
</organism>
<protein>
    <submittedName>
        <fullName evidence="1">Serine hydroxymethyltransferase</fullName>
    </submittedName>
</protein>
<reference evidence="2" key="1">
    <citation type="submission" date="2020-01" db="EMBL/GenBank/DDBJ databases">
        <authorList>
            <person name="Fang Y."/>
            <person name="Sun R."/>
            <person name="Nie L."/>
            <person name="He J."/>
            <person name="Hao L."/>
            <person name="Wang L."/>
            <person name="Su S."/>
            <person name="Lv E."/>
            <person name="Zhang Z."/>
            <person name="Xie R."/>
            <person name="Liu H."/>
        </authorList>
    </citation>
    <scope>NUCLEOTIDE SEQUENCE [LARGE SCALE GENOMIC DNA]</scope>
    <source>
        <strain evidence="2">XCT-53</strain>
    </source>
</reference>
<dbReference type="RefSeq" id="WP_161673549.1">
    <property type="nucleotide sequence ID" value="NZ_JAABLQ010000001.1"/>
</dbReference>
<gene>
    <name evidence="1" type="ORF">GWI72_07890</name>
</gene>
<accession>A0A7X5J844</accession>
<evidence type="ECO:0000313" key="2">
    <source>
        <dbReference type="Proteomes" id="UP000586722"/>
    </source>
</evidence>
<dbReference type="Pfam" id="PF21839">
    <property type="entry name" value="DUF6898"/>
    <property type="match status" value="1"/>
</dbReference>
<proteinExistence type="predicted"/>
<dbReference type="AlphaFoldDB" id="A0A7X5J844"/>
<comment type="caution">
    <text evidence="1">The sequence shown here is derived from an EMBL/GenBank/DDBJ whole genome shotgun (WGS) entry which is preliminary data.</text>
</comment>
<evidence type="ECO:0000313" key="1">
    <source>
        <dbReference type="EMBL" id="NBN78182.1"/>
    </source>
</evidence>
<dbReference type="EMBL" id="JAABLQ010000001">
    <property type="protein sequence ID" value="NBN78182.1"/>
    <property type="molecule type" value="Genomic_DNA"/>
</dbReference>
<sequence>MAGHPVEVYFEFVPLGRQVKVVAIDAASGVEVSIVAPAGASQRDMETIALRKLTKRLTDLAEGA</sequence>